<sequence length="137" mass="16173">MISRRKNGWQFFRIFKKRISNGELIGCLQMRSYIDVVISTGSLYLEFGKLRWLQEEDSRDVQCLEPDSTDEEIGSRNSELEKKIEQMEEEKMNLRLDMNVQKLEIEKLRKGNNKAEGDLDSLKVDYKKLRFSMRTAG</sequence>
<proteinExistence type="predicted"/>
<reference evidence="2 3" key="1">
    <citation type="journal article" date="2019" name="Genome Biol. Evol.">
        <title>Insights into the evolution of the New World diploid cottons (Gossypium, subgenus Houzingenia) based on genome sequencing.</title>
        <authorList>
            <person name="Grover C.E."/>
            <person name="Arick M.A. 2nd"/>
            <person name="Thrash A."/>
            <person name="Conover J.L."/>
            <person name="Sanders W.S."/>
            <person name="Peterson D.G."/>
            <person name="Frelichowski J.E."/>
            <person name="Scheffler J.A."/>
            <person name="Scheffler B.E."/>
            <person name="Wendel J.F."/>
        </authorList>
    </citation>
    <scope>NUCLEOTIDE SEQUENCE [LARGE SCALE GENOMIC DNA]</scope>
    <source>
        <strain evidence="2">4</strain>
        <tissue evidence="2">Leaf</tissue>
    </source>
</reference>
<organism evidence="2 3">
    <name type="scientific">Gossypium laxum</name>
    <dbReference type="NCBI Taxonomy" id="34288"/>
    <lineage>
        <taxon>Eukaryota</taxon>
        <taxon>Viridiplantae</taxon>
        <taxon>Streptophyta</taxon>
        <taxon>Embryophyta</taxon>
        <taxon>Tracheophyta</taxon>
        <taxon>Spermatophyta</taxon>
        <taxon>Magnoliopsida</taxon>
        <taxon>eudicotyledons</taxon>
        <taxon>Gunneridae</taxon>
        <taxon>Pentapetalae</taxon>
        <taxon>rosids</taxon>
        <taxon>malvids</taxon>
        <taxon>Malvales</taxon>
        <taxon>Malvaceae</taxon>
        <taxon>Malvoideae</taxon>
        <taxon>Gossypium</taxon>
    </lineage>
</organism>
<evidence type="ECO:0000313" key="3">
    <source>
        <dbReference type="Proteomes" id="UP000593574"/>
    </source>
</evidence>
<comment type="caution">
    <text evidence="2">The sequence shown here is derived from an EMBL/GenBank/DDBJ whole genome shotgun (WGS) entry which is preliminary data.</text>
</comment>
<keyword evidence="3" id="KW-1185">Reference proteome</keyword>
<evidence type="ECO:0000313" key="2">
    <source>
        <dbReference type="EMBL" id="MBA0731360.1"/>
    </source>
</evidence>
<evidence type="ECO:0000256" key="1">
    <source>
        <dbReference type="SAM" id="Coils"/>
    </source>
</evidence>
<accession>A0A7J9B4Z3</accession>
<dbReference type="Proteomes" id="UP000593574">
    <property type="component" value="Unassembled WGS sequence"/>
</dbReference>
<gene>
    <name evidence="2" type="ORF">Golax_023176</name>
</gene>
<keyword evidence="1" id="KW-0175">Coiled coil</keyword>
<dbReference type="AlphaFoldDB" id="A0A7J9B4Z3"/>
<protein>
    <submittedName>
        <fullName evidence="2">Uncharacterized protein</fullName>
    </submittedName>
</protein>
<feature type="coiled-coil region" evidence="1">
    <location>
        <begin position="70"/>
        <end position="125"/>
    </location>
</feature>
<dbReference type="EMBL" id="JABEZV010449399">
    <property type="protein sequence ID" value="MBA0731360.1"/>
    <property type="molecule type" value="Genomic_DNA"/>
</dbReference>
<name>A0A7J9B4Z3_9ROSI</name>